<proteinExistence type="predicted"/>
<keyword evidence="1" id="KW-1133">Transmembrane helix</keyword>
<keyword evidence="1" id="KW-0812">Transmembrane</keyword>
<sequence length="187" mass="21228">PRHRGQDEARHREAFRRDVLGLPSAINVWLFAQLEGNATAPQVLTTNASVFGDVLNIDYVECSVRSIWQPGAIYRPFHEPSIYSLTLAVHLPTPTSVRLLPHITSPPIILDTYTGEDYEIEAPDWVSHLDSTLRHFWQPHAHIVELVASLSLTADNVHGARHLVRWCTALSVCSLPHFILFYLLIYY</sequence>
<evidence type="ECO:0000313" key="2">
    <source>
        <dbReference type="EMBL" id="KAK0441730.1"/>
    </source>
</evidence>
<dbReference type="RefSeq" id="XP_060324069.1">
    <property type="nucleotide sequence ID" value="XM_060468095.1"/>
</dbReference>
<protein>
    <submittedName>
        <fullName evidence="2">Uncharacterized protein</fullName>
    </submittedName>
</protein>
<feature type="non-terminal residue" evidence="2">
    <location>
        <position position="187"/>
    </location>
</feature>
<evidence type="ECO:0000256" key="1">
    <source>
        <dbReference type="SAM" id="Phobius"/>
    </source>
</evidence>
<reference evidence="2" key="1">
    <citation type="submission" date="2023-06" db="EMBL/GenBank/DDBJ databases">
        <authorList>
            <consortium name="Lawrence Berkeley National Laboratory"/>
            <person name="Ahrendt S."/>
            <person name="Sahu N."/>
            <person name="Indic B."/>
            <person name="Wong-Bajracharya J."/>
            <person name="Merenyi Z."/>
            <person name="Ke H.-M."/>
            <person name="Monk M."/>
            <person name="Kocsube S."/>
            <person name="Drula E."/>
            <person name="Lipzen A."/>
            <person name="Balint B."/>
            <person name="Henrissat B."/>
            <person name="Andreopoulos B."/>
            <person name="Martin F.M."/>
            <person name="Harder C.B."/>
            <person name="Rigling D."/>
            <person name="Ford K.L."/>
            <person name="Foster G.D."/>
            <person name="Pangilinan J."/>
            <person name="Papanicolaou A."/>
            <person name="Barry K."/>
            <person name="LaButti K."/>
            <person name="Viragh M."/>
            <person name="Koriabine M."/>
            <person name="Yan M."/>
            <person name="Riley R."/>
            <person name="Champramary S."/>
            <person name="Plett K.L."/>
            <person name="Tsai I.J."/>
            <person name="Slot J."/>
            <person name="Sipos G."/>
            <person name="Plett J."/>
            <person name="Nagy L.G."/>
            <person name="Grigoriev I.V."/>
        </authorList>
    </citation>
    <scope>NUCLEOTIDE SEQUENCE</scope>
    <source>
        <strain evidence="2">CCBAS 213</strain>
    </source>
</reference>
<dbReference type="Proteomes" id="UP001175211">
    <property type="component" value="Unassembled WGS sequence"/>
</dbReference>
<gene>
    <name evidence="2" type="ORF">EV420DRAFT_1278600</name>
</gene>
<dbReference type="AlphaFoldDB" id="A0AA39JFC1"/>
<dbReference type="GeneID" id="85351643"/>
<evidence type="ECO:0000313" key="3">
    <source>
        <dbReference type="Proteomes" id="UP001175211"/>
    </source>
</evidence>
<keyword evidence="3" id="KW-1185">Reference proteome</keyword>
<comment type="caution">
    <text evidence="2">The sequence shown here is derived from an EMBL/GenBank/DDBJ whole genome shotgun (WGS) entry which is preliminary data.</text>
</comment>
<accession>A0AA39JFC1</accession>
<name>A0AA39JFC1_ARMTA</name>
<organism evidence="2 3">
    <name type="scientific">Armillaria tabescens</name>
    <name type="common">Ringless honey mushroom</name>
    <name type="synonym">Agaricus tabescens</name>
    <dbReference type="NCBI Taxonomy" id="1929756"/>
    <lineage>
        <taxon>Eukaryota</taxon>
        <taxon>Fungi</taxon>
        <taxon>Dikarya</taxon>
        <taxon>Basidiomycota</taxon>
        <taxon>Agaricomycotina</taxon>
        <taxon>Agaricomycetes</taxon>
        <taxon>Agaricomycetidae</taxon>
        <taxon>Agaricales</taxon>
        <taxon>Marasmiineae</taxon>
        <taxon>Physalacriaceae</taxon>
        <taxon>Desarmillaria</taxon>
    </lineage>
</organism>
<dbReference type="EMBL" id="JAUEPS010000068">
    <property type="protein sequence ID" value="KAK0441730.1"/>
    <property type="molecule type" value="Genomic_DNA"/>
</dbReference>
<keyword evidence="1" id="KW-0472">Membrane</keyword>
<feature type="transmembrane region" description="Helical" evidence="1">
    <location>
        <begin position="163"/>
        <end position="185"/>
    </location>
</feature>